<dbReference type="InterPro" id="IPR000846">
    <property type="entry name" value="DapB_N"/>
</dbReference>
<dbReference type="GO" id="GO:0009089">
    <property type="term" value="P:lysine biosynthetic process via diaminopimelate"/>
    <property type="evidence" value="ECO:0007669"/>
    <property type="project" value="InterPro"/>
</dbReference>
<dbReference type="EMBL" id="CAEZSR010000026">
    <property type="protein sequence ID" value="CAB4550483.1"/>
    <property type="molecule type" value="Genomic_DNA"/>
</dbReference>
<name>A0A6J6CK34_9ZZZZ</name>
<protein>
    <submittedName>
        <fullName evidence="5">Unannotated protein</fullName>
    </submittedName>
</protein>
<evidence type="ECO:0000259" key="3">
    <source>
        <dbReference type="Pfam" id="PF01113"/>
    </source>
</evidence>
<dbReference type="Pfam" id="PF01113">
    <property type="entry name" value="DapB_N"/>
    <property type="match status" value="1"/>
</dbReference>
<accession>A0A6J6CK34</accession>
<reference evidence="5" key="1">
    <citation type="submission" date="2020-05" db="EMBL/GenBank/DDBJ databases">
        <authorList>
            <person name="Chiriac C."/>
            <person name="Salcher M."/>
            <person name="Ghai R."/>
            <person name="Kavagutti S V."/>
        </authorList>
    </citation>
    <scope>NUCLEOTIDE SEQUENCE</scope>
</reference>
<dbReference type="SUPFAM" id="SSF51735">
    <property type="entry name" value="NAD(P)-binding Rossmann-fold domains"/>
    <property type="match status" value="1"/>
</dbReference>
<dbReference type="GO" id="GO:0008839">
    <property type="term" value="F:4-hydroxy-tetrahydrodipicolinate reductase"/>
    <property type="evidence" value="ECO:0007669"/>
    <property type="project" value="InterPro"/>
</dbReference>
<proteinExistence type="predicted"/>
<dbReference type="InterPro" id="IPR045760">
    <property type="entry name" value="DAP_DH_C"/>
</dbReference>
<evidence type="ECO:0000256" key="2">
    <source>
        <dbReference type="ARBA" id="ARBA00023002"/>
    </source>
</evidence>
<sequence>MPYRVVQWGTGNVGRMAIDAVLARPDMELVGCYVTSPAKHDVDVGELLGREPIGVRATNDLSAIETLDADCVLHMPLPSAQVNADDPGHDTDVLCGLLASGKNVVTTVGYVHPRSYGADVHARLEAACTSGHTSLHGTGLNPGFQAELVPLVLSGLCRRIDRVLVRESSEFSRYPSPQIIMGMMGMGKEPDEYVAHSARYRAWLSGLFTESVLLVADGLGVELDEVVVEEETELAEETFEIAAGTIAAGTVAAQRWIWAGRRGDRDVIRLEAIYKARPDVAPEWTSPAWVTRIDGEPRIVLEADRWLTNGLLATAMHAVHAVPAVCDASPGVKTFLDLPLIVGRHTVAP</sequence>
<dbReference type="AlphaFoldDB" id="A0A6J6CK34"/>
<dbReference type="Gene3D" id="3.40.50.720">
    <property type="entry name" value="NAD(P)-binding Rossmann-like Domain"/>
    <property type="match status" value="1"/>
</dbReference>
<evidence type="ECO:0000259" key="4">
    <source>
        <dbReference type="Pfam" id="PF19328"/>
    </source>
</evidence>
<dbReference type="InterPro" id="IPR036291">
    <property type="entry name" value="NAD(P)-bd_dom_sf"/>
</dbReference>
<dbReference type="CDD" id="cd24146">
    <property type="entry name" value="nat-AmDH_N_like"/>
    <property type="match status" value="1"/>
</dbReference>
<dbReference type="Pfam" id="PF19328">
    <property type="entry name" value="DAP_DH_C"/>
    <property type="match status" value="1"/>
</dbReference>
<feature type="domain" description="Dihydrodipicolinate reductase N-terminal" evidence="3">
    <location>
        <begin position="9"/>
        <end position="80"/>
    </location>
</feature>
<evidence type="ECO:0000256" key="1">
    <source>
        <dbReference type="ARBA" id="ARBA00022857"/>
    </source>
</evidence>
<keyword evidence="1" id="KW-0521">NADP</keyword>
<keyword evidence="2" id="KW-0560">Oxidoreductase</keyword>
<organism evidence="5">
    <name type="scientific">freshwater metagenome</name>
    <dbReference type="NCBI Taxonomy" id="449393"/>
    <lineage>
        <taxon>unclassified sequences</taxon>
        <taxon>metagenomes</taxon>
        <taxon>ecological metagenomes</taxon>
    </lineage>
</organism>
<feature type="domain" description="2,4-diaminopentanoate dehydrogenase C-terminal" evidence="4">
    <location>
        <begin position="151"/>
        <end position="341"/>
    </location>
</feature>
<gene>
    <name evidence="5" type="ORF">UFOPK1493_01019</name>
</gene>
<evidence type="ECO:0000313" key="5">
    <source>
        <dbReference type="EMBL" id="CAB4550483.1"/>
    </source>
</evidence>